<dbReference type="Pfam" id="PF18977">
    <property type="entry name" value="DUF5713"/>
    <property type="match status" value="1"/>
</dbReference>
<protein>
    <submittedName>
        <fullName evidence="1">Uncharacterized protein</fullName>
    </submittedName>
</protein>
<keyword evidence="2" id="KW-1185">Reference proteome</keyword>
<evidence type="ECO:0000313" key="2">
    <source>
        <dbReference type="Proteomes" id="UP000198318"/>
    </source>
</evidence>
<dbReference type="AlphaFoldDB" id="A0A239P1L9"/>
<organism evidence="1 2">
    <name type="scientific">Actinomadura meyerae</name>
    <dbReference type="NCBI Taxonomy" id="240840"/>
    <lineage>
        <taxon>Bacteria</taxon>
        <taxon>Bacillati</taxon>
        <taxon>Actinomycetota</taxon>
        <taxon>Actinomycetes</taxon>
        <taxon>Streptosporangiales</taxon>
        <taxon>Thermomonosporaceae</taxon>
        <taxon>Actinomadura</taxon>
    </lineage>
</organism>
<proteinExistence type="predicted"/>
<gene>
    <name evidence="1" type="ORF">SAMN05443665_106119</name>
</gene>
<sequence>MVAVTNQKVLGHKFLTRMYDDGYFPDHLVDKAKAILLGLCGRIEAGRPADLAELYALTHAATEDFNALEAEFDAAGSEIETVARDLIGEEFWFVATAYGFDEADIEELIAPREW</sequence>
<reference evidence="1 2" key="1">
    <citation type="submission" date="2017-06" db="EMBL/GenBank/DDBJ databases">
        <authorList>
            <person name="Kim H.J."/>
            <person name="Triplett B.A."/>
        </authorList>
    </citation>
    <scope>NUCLEOTIDE SEQUENCE [LARGE SCALE GENOMIC DNA]</scope>
    <source>
        <strain evidence="1 2">DSM 44715</strain>
    </source>
</reference>
<dbReference type="EMBL" id="FZOR01000061">
    <property type="protein sequence ID" value="SNT61027.1"/>
    <property type="molecule type" value="Genomic_DNA"/>
</dbReference>
<evidence type="ECO:0000313" key="1">
    <source>
        <dbReference type="EMBL" id="SNT61027.1"/>
    </source>
</evidence>
<dbReference type="RefSeq" id="WP_218827011.1">
    <property type="nucleotide sequence ID" value="NZ_FZOR01000061.1"/>
</dbReference>
<dbReference type="Proteomes" id="UP000198318">
    <property type="component" value="Unassembled WGS sequence"/>
</dbReference>
<dbReference type="InterPro" id="IPR043767">
    <property type="entry name" value="DUF5713"/>
</dbReference>
<accession>A0A239P1L9</accession>
<name>A0A239P1L9_9ACTN</name>